<dbReference type="SMART" id="SM00513">
    <property type="entry name" value="SAP"/>
    <property type="match status" value="1"/>
</dbReference>
<gene>
    <name evidence="5" type="primary">LOC109726595</name>
</gene>
<keyword evidence="4" id="KW-1185">Reference proteome</keyword>
<dbReference type="OrthoDB" id="445357at2759"/>
<evidence type="ECO:0000313" key="4">
    <source>
        <dbReference type="Proteomes" id="UP000515123"/>
    </source>
</evidence>
<feature type="compositionally biased region" description="Basic and acidic residues" evidence="2">
    <location>
        <begin position="100"/>
        <end position="113"/>
    </location>
</feature>
<evidence type="ECO:0000259" key="3">
    <source>
        <dbReference type="PROSITE" id="PS50800"/>
    </source>
</evidence>
<dbReference type="Pfam" id="PF02037">
    <property type="entry name" value="SAP"/>
    <property type="match status" value="1"/>
</dbReference>
<dbReference type="InterPro" id="IPR018276">
    <property type="entry name" value="DDA1_dom"/>
</dbReference>
<name>A0A6P5H1C6_ANACO</name>
<dbReference type="GO" id="GO:0080008">
    <property type="term" value="C:Cul4-RING E3 ubiquitin ligase complex"/>
    <property type="evidence" value="ECO:0007669"/>
    <property type="project" value="TreeGrafter"/>
</dbReference>
<dbReference type="InterPro" id="IPR033575">
    <property type="entry name" value="DDA1-like"/>
</dbReference>
<reference evidence="5" key="2">
    <citation type="submission" date="2025-08" db="UniProtKB">
        <authorList>
            <consortium name="RefSeq"/>
        </authorList>
    </citation>
    <scope>IDENTIFICATION</scope>
    <source>
        <tissue evidence="5">Leaf</tissue>
    </source>
</reference>
<dbReference type="Pfam" id="PF10172">
    <property type="entry name" value="DDA1"/>
    <property type="match status" value="1"/>
</dbReference>
<proteinExistence type="inferred from homology"/>
<dbReference type="RefSeq" id="XP_020111875.1">
    <property type="nucleotide sequence ID" value="XM_020256286.1"/>
</dbReference>
<dbReference type="GeneID" id="109726595"/>
<feature type="domain" description="SAP" evidence="3">
    <location>
        <begin position="151"/>
        <end position="185"/>
    </location>
</feature>
<dbReference type="PANTHER" id="PTHR31879:SF2">
    <property type="entry name" value="DET1- AND DDB1-ASSOCIATED PROTEIN 1"/>
    <property type="match status" value="1"/>
</dbReference>
<dbReference type="AlphaFoldDB" id="A0A6P5H1C6"/>
<dbReference type="GO" id="GO:0032436">
    <property type="term" value="P:positive regulation of proteasomal ubiquitin-dependent protein catabolic process"/>
    <property type="evidence" value="ECO:0007669"/>
    <property type="project" value="TreeGrafter"/>
</dbReference>
<dbReference type="InterPro" id="IPR003034">
    <property type="entry name" value="SAP_dom"/>
</dbReference>
<sequence>MESEGSAATATARAGAGAAARVRAAAPPRSAASSTAVAEGAAKFLVGLPSRGNFSSTIPSSNLGGIRVYVCEHDTDPPEGQIVKTDTTNILIRSLQISKQKSEANDAKAAERGKGKRSGARNSDGRSPAKRANTGAAVASSRQGGFSEQTLQSMTVERLRALLKEKGLSTRGKKDELITRLMNEGA</sequence>
<dbReference type="PROSITE" id="PS50800">
    <property type="entry name" value="SAP"/>
    <property type="match status" value="1"/>
</dbReference>
<reference evidence="4" key="1">
    <citation type="journal article" date="2015" name="Nat. Genet.">
        <title>The pineapple genome and the evolution of CAM photosynthesis.</title>
        <authorList>
            <person name="Ming R."/>
            <person name="VanBuren R."/>
            <person name="Wai C.M."/>
            <person name="Tang H."/>
            <person name="Schatz M.C."/>
            <person name="Bowers J.E."/>
            <person name="Lyons E."/>
            <person name="Wang M.L."/>
            <person name="Chen J."/>
            <person name="Biggers E."/>
            <person name="Zhang J."/>
            <person name="Huang L."/>
            <person name="Zhang L."/>
            <person name="Miao W."/>
            <person name="Zhang J."/>
            <person name="Ye Z."/>
            <person name="Miao C."/>
            <person name="Lin Z."/>
            <person name="Wang H."/>
            <person name="Zhou H."/>
            <person name="Yim W.C."/>
            <person name="Priest H.D."/>
            <person name="Zheng C."/>
            <person name="Woodhouse M."/>
            <person name="Edger P.P."/>
            <person name="Guyot R."/>
            <person name="Guo H.B."/>
            <person name="Guo H."/>
            <person name="Zheng G."/>
            <person name="Singh R."/>
            <person name="Sharma A."/>
            <person name="Min X."/>
            <person name="Zheng Y."/>
            <person name="Lee H."/>
            <person name="Gurtowski J."/>
            <person name="Sedlazeck F.J."/>
            <person name="Harkess A."/>
            <person name="McKain M.R."/>
            <person name="Liao Z."/>
            <person name="Fang J."/>
            <person name="Liu J."/>
            <person name="Zhang X."/>
            <person name="Zhang Q."/>
            <person name="Hu W."/>
            <person name="Qin Y."/>
            <person name="Wang K."/>
            <person name="Chen L.Y."/>
            <person name="Shirley N."/>
            <person name="Lin Y.R."/>
            <person name="Liu L.Y."/>
            <person name="Hernandez A.G."/>
            <person name="Wright C.L."/>
            <person name="Bulone V."/>
            <person name="Tuskan G.A."/>
            <person name="Heath K."/>
            <person name="Zee F."/>
            <person name="Moore P.H."/>
            <person name="Sunkar R."/>
            <person name="Leebens-Mack J.H."/>
            <person name="Mockler T."/>
            <person name="Bennetzen J.L."/>
            <person name="Freeling M."/>
            <person name="Sankoff D."/>
            <person name="Paterson A.H."/>
            <person name="Zhu X."/>
            <person name="Yang X."/>
            <person name="Smith J.A."/>
            <person name="Cushman J.C."/>
            <person name="Paull R.E."/>
            <person name="Yu Q."/>
        </authorList>
    </citation>
    <scope>NUCLEOTIDE SEQUENCE [LARGE SCALE GENOMIC DNA]</scope>
    <source>
        <strain evidence="4">cv. F153</strain>
    </source>
</reference>
<dbReference type="Proteomes" id="UP000515123">
    <property type="component" value="Linkage group 21"/>
</dbReference>
<feature type="compositionally biased region" description="Polar residues" evidence="2">
    <location>
        <begin position="140"/>
        <end position="152"/>
    </location>
</feature>
<protein>
    <submittedName>
        <fullName evidence="5">Uncharacterized protein LOC109726595</fullName>
    </submittedName>
</protein>
<dbReference type="PANTHER" id="PTHR31879">
    <property type="entry name" value="DET1- AND DDB1-ASSOCIATED PROTEIN 1"/>
    <property type="match status" value="1"/>
</dbReference>
<accession>A0A6P5H1C6</accession>
<evidence type="ECO:0000256" key="2">
    <source>
        <dbReference type="SAM" id="MobiDB-lite"/>
    </source>
</evidence>
<dbReference type="SUPFAM" id="SSF68906">
    <property type="entry name" value="SAP domain"/>
    <property type="match status" value="1"/>
</dbReference>
<dbReference type="InterPro" id="IPR036361">
    <property type="entry name" value="SAP_dom_sf"/>
</dbReference>
<organism evidence="4 5">
    <name type="scientific">Ananas comosus</name>
    <name type="common">Pineapple</name>
    <name type="synonym">Ananas ananas</name>
    <dbReference type="NCBI Taxonomy" id="4615"/>
    <lineage>
        <taxon>Eukaryota</taxon>
        <taxon>Viridiplantae</taxon>
        <taxon>Streptophyta</taxon>
        <taxon>Embryophyta</taxon>
        <taxon>Tracheophyta</taxon>
        <taxon>Spermatophyta</taxon>
        <taxon>Magnoliopsida</taxon>
        <taxon>Liliopsida</taxon>
        <taxon>Poales</taxon>
        <taxon>Bromeliaceae</taxon>
        <taxon>Bromelioideae</taxon>
        <taxon>Ananas</taxon>
    </lineage>
</organism>
<dbReference type="Gene3D" id="1.10.720.30">
    <property type="entry name" value="SAP domain"/>
    <property type="match status" value="1"/>
</dbReference>
<comment type="similarity">
    <text evidence="1">Belongs to the DDA1 family.</text>
</comment>
<feature type="region of interest" description="Disordered" evidence="2">
    <location>
        <begin position="1"/>
        <end position="36"/>
    </location>
</feature>
<evidence type="ECO:0000313" key="5">
    <source>
        <dbReference type="RefSeq" id="XP_020111875.1"/>
    </source>
</evidence>
<feature type="region of interest" description="Disordered" evidence="2">
    <location>
        <begin position="97"/>
        <end position="152"/>
    </location>
</feature>
<evidence type="ECO:0000256" key="1">
    <source>
        <dbReference type="ARBA" id="ARBA00008042"/>
    </source>
</evidence>